<organism evidence="1">
    <name type="scientific">bioreactor metagenome</name>
    <dbReference type="NCBI Taxonomy" id="1076179"/>
    <lineage>
        <taxon>unclassified sequences</taxon>
        <taxon>metagenomes</taxon>
        <taxon>ecological metagenomes</taxon>
    </lineage>
</organism>
<evidence type="ECO:0008006" key="2">
    <source>
        <dbReference type="Google" id="ProtNLM"/>
    </source>
</evidence>
<comment type="caution">
    <text evidence="1">The sequence shown here is derived from an EMBL/GenBank/DDBJ whole genome shotgun (WGS) entry which is preliminary data.</text>
</comment>
<accession>A0A644UNW0</accession>
<name>A0A644UNW0_9ZZZZ</name>
<evidence type="ECO:0000313" key="1">
    <source>
        <dbReference type="EMBL" id="MPL80756.1"/>
    </source>
</evidence>
<dbReference type="Pfam" id="PF07661">
    <property type="entry name" value="MORN_2"/>
    <property type="match status" value="4"/>
</dbReference>
<dbReference type="InterPro" id="IPR011652">
    <property type="entry name" value="MORN_2"/>
</dbReference>
<dbReference type="AlphaFoldDB" id="A0A644UNW0"/>
<dbReference type="PROSITE" id="PS51257">
    <property type="entry name" value="PROKAR_LIPOPROTEIN"/>
    <property type="match status" value="1"/>
</dbReference>
<reference evidence="1" key="1">
    <citation type="submission" date="2019-08" db="EMBL/GenBank/DDBJ databases">
        <authorList>
            <person name="Kucharzyk K."/>
            <person name="Murdoch R.W."/>
            <person name="Higgins S."/>
            <person name="Loffler F."/>
        </authorList>
    </citation>
    <scope>NUCLEOTIDE SEQUENCE</scope>
</reference>
<dbReference type="EMBL" id="VSSQ01000141">
    <property type="protein sequence ID" value="MPL80756.1"/>
    <property type="molecule type" value="Genomic_DNA"/>
</dbReference>
<gene>
    <name evidence="1" type="ORF">SDC9_26657</name>
</gene>
<dbReference type="Gene3D" id="2.20.110.10">
    <property type="entry name" value="Histone H3 K4-specific methyltransferase SET7/9 N-terminal domain"/>
    <property type="match status" value="2"/>
</dbReference>
<protein>
    <recommendedName>
        <fullName evidence="2">Antitoxin YwqK</fullName>
    </recommendedName>
</protein>
<sequence>MKQFLFFFAALLLLTSCNKPYVKKELFEDGSVKSEKTFKKSDGKEELLKEVVFHPNGKKYIEGNYKNGLREGYWASWYEDGTLWSEGDFRDGESHGKRTVYHPNGTLYYEGRFDMGKRVGVWKFYDEKGGLLNEIDYDKAPEMRN</sequence>
<dbReference type="SUPFAM" id="SSF82185">
    <property type="entry name" value="Histone H3 K4-specific methyltransferase SET7/9 N-terminal domain"/>
    <property type="match status" value="1"/>
</dbReference>
<proteinExistence type="predicted"/>